<reference evidence="3" key="2">
    <citation type="journal article" date="2019" name="Mol. Plant Microbe Interact.">
        <title>Genome sequence resources for four phytopathogenic fungi from the Colletotrichum orbiculare species complex.</title>
        <authorList>
            <person name="Gan P."/>
            <person name="Tsushima A."/>
            <person name="Narusaka M."/>
            <person name="Narusaka Y."/>
            <person name="Takano Y."/>
            <person name="Kubo Y."/>
            <person name="Shirasu K."/>
        </authorList>
    </citation>
    <scope>GENOME REANNOTATION</scope>
    <source>
        <strain evidence="3">104-T / ATCC 96160 / CBS 514.97 / LARS 414 / MAFF 240422</strain>
    </source>
</reference>
<keyword evidence="3" id="KW-1185">Reference proteome</keyword>
<evidence type="ECO:0000256" key="1">
    <source>
        <dbReference type="SAM" id="MobiDB-lite"/>
    </source>
</evidence>
<name>A0A484FTH2_COLOR</name>
<reference evidence="3" key="1">
    <citation type="journal article" date="2013" name="New Phytol.">
        <title>Comparative genomic and transcriptomic analyses reveal the hemibiotrophic stage shift of Colletotrichum fungi.</title>
        <authorList>
            <person name="Gan P."/>
            <person name="Ikeda K."/>
            <person name="Irieda H."/>
            <person name="Narusaka M."/>
            <person name="O'Connell R.J."/>
            <person name="Narusaka Y."/>
            <person name="Takano Y."/>
            <person name="Kubo Y."/>
            <person name="Shirasu K."/>
        </authorList>
    </citation>
    <scope>NUCLEOTIDE SEQUENCE [LARGE SCALE GENOMIC DNA]</scope>
    <source>
        <strain evidence="3">104-T / ATCC 96160 / CBS 514.97 / LARS 414 / MAFF 240422</strain>
    </source>
</reference>
<protein>
    <submittedName>
        <fullName evidence="2">Uncharacterized protein</fullName>
    </submittedName>
</protein>
<sequence length="89" mass="9800">MGGEAKGTSCSRPAGNRVPDKPSTDQCYWGPLLCTQFQSLSLLRKLPTFQSSYIPCNHAIPLPDPKSTESMLKGVALDRTIQELTEQVY</sequence>
<gene>
    <name evidence="2" type="ORF">Cob_v005892</name>
</gene>
<comment type="caution">
    <text evidence="2">The sequence shown here is derived from an EMBL/GenBank/DDBJ whole genome shotgun (WGS) entry which is preliminary data.</text>
</comment>
<accession>A0A484FTH2</accession>
<evidence type="ECO:0000313" key="2">
    <source>
        <dbReference type="EMBL" id="TDZ21248.1"/>
    </source>
</evidence>
<organism evidence="2 3">
    <name type="scientific">Colletotrichum orbiculare (strain 104-T / ATCC 96160 / CBS 514.97 / LARS 414 / MAFF 240422)</name>
    <name type="common">Cucumber anthracnose fungus</name>
    <name type="synonym">Colletotrichum lagenarium</name>
    <dbReference type="NCBI Taxonomy" id="1213857"/>
    <lineage>
        <taxon>Eukaryota</taxon>
        <taxon>Fungi</taxon>
        <taxon>Dikarya</taxon>
        <taxon>Ascomycota</taxon>
        <taxon>Pezizomycotina</taxon>
        <taxon>Sordariomycetes</taxon>
        <taxon>Hypocreomycetidae</taxon>
        <taxon>Glomerellales</taxon>
        <taxon>Glomerellaceae</taxon>
        <taxon>Colletotrichum</taxon>
        <taxon>Colletotrichum orbiculare species complex</taxon>
    </lineage>
</organism>
<evidence type="ECO:0000313" key="3">
    <source>
        <dbReference type="Proteomes" id="UP000014480"/>
    </source>
</evidence>
<dbReference type="AlphaFoldDB" id="A0A484FTH2"/>
<feature type="region of interest" description="Disordered" evidence="1">
    <location>
        <begin position="1"/>
        <end position="25"/>
    </location>
</feature>
<dbReference type="Proteomes" id="UP000014480">
    <property type="component" value="Unassembled WGS sequence"/>
</dbReference>
<dbReference type="EMBL" id="AMCV02000015">
    <property type="protein sequence ID" value="TDZ21248.1"/>
    <property type="molecule type" value="Genomic_DNA"/>
</dbReference>
<proteinExistence type="predicted"/>